<dbReference type="InterPro" id="IPR024882">
    <property type="entry name" value="NUP58/p45/49"/>
</dbReference>
<comment type="subcellular location">
    <subcellularLocation>
        <location evidence="1">Nucleus</location>
        <location evidence="1">Nuclear pore complex</location>
    </subcellularLocation>
</comment>
<dbReference type="EMBL" id="JASNQZ010000012">
    <property type="protein sequence ID" value="KAL0950127.1"/>
    <property type="molecule type" value="Genomic_DNA"/>
</dbReference>
<evidence type="ECO:0000256" key="2">
    <source>
        <dbReference type="ARBA" id="ARBA00022448"/>
    </source>
</evidence>
<dbReference type="PANTHER" id="PTHR13437">
    <property type="entry name" value="NUCLEOPORIN P58/P45 NUCLEOPORIN-LIKE PROTEIN 1"/>
    <property type="match status" value="1"/>
</dbReference>
<keyword evidence="4" id="KW-0653">Protein transport</keyword>
<gene>
    <name evidence="9" type="ORF">HGRIS_010123</name>
</gene>
<dbReference type="Pfam" id="PF13634">
    <property type="entry name" value="Nucleoporin_FG"/>
    <property type="match status" value="2"/>
</dbReference>
<comment type="caution">
    <text evidence="9">The sequence shown here is derived from an EMBL/GenBank/DDBJ whole genome shotgun (WGS) entry which is preliminary data.</text>
</comment>
<sequence length="488" mass="52266">MAFASNASAFGIKPAGSTTSIFGAPKPAGSLFGQPQQQQQQQPQQSAFGSQPQAQQTTGLFGQQQPQQPAATGGLFGQPQQQQQPAATGGLFGQQQQQQPAATGGLFGQPQQQQQAPATTSLFGQPAQQQPAAGGSLFGQPAQQQQNQTGTTSLFGQPAQQQQNQTGTTNLFGQPQQPAATGSLFGQPSQQNNQQSTLGGGFGLFGGNQSTQQPQQQTSLFGAQPAASGFGSTQTTNPLFGGAKPQQSTLGLSAAQPAGQPLFTKSTKFNDLPDELKKVFENIDSHIQGRVQISKELHQLKLGEEALKGQELIQNARKELVNAASITHSDLAFTQDLKEKADQAVQDTIVATRIIDGFKNPQQHGAYLKNHATFPLEFFTRITMQMKERLTWYKSTIEQIERKLSSTANQAQYTPQSISATLQAQHAIFLTLASKTAALETELQKIKTIYTQLWRSKTGSMRDPFDNLEQSTNGDFGLGGLNVSSSRS</sequence>
<proteinExistence type="predicted"/>
<keyword evidence="5" id="KW-0811">Translocation</keyword>
<evidence type="ECO:0008006" key="11">
    <source>
        <dbReference type="Google" id="ProtNLM"/>
    </source>
</evidence>
<keyword evidence="2" id="KW-0813">Transport</keyword>
<keyword evidence="10" id="KW-1185">Reference proteome</keyword>
<feature type="compositionally biased region" description="Polar residues" evidence="8">
    <location>
        <begin position="175"/>
        <end position="197"/>
    </location>
</feature>
<evidence type="ECO:0000256" key="3">
    <source>
        <dbReference type="ARBA" id="ARBA00022816"/>
    </source>
</evidence>
<dbReference type="Proteomes" id="UP001556367">
    <property type="component" value="Unassembled WGS sequence"/>
</dbReference>
<accession>A0ABR3J3I7</accession>
<evidence type="ECO:0000256" key="6">
    <source>
        <dbReference type="ARBA" id="ARBA00023132"/>
    </source>
</evidence>
<evidence type="ECO:0000256" key="1">
    <source>
        <dbReference type="ARBA" id="ARBA00004567"/>
    </source>
</evidence>
<feature type="compositionally biased region" description="Low complexity" evidence="8">
    <location>
        <begin position="32"/>
        <end position="174"/>
    </location>
</feature>
<keyword evidence="7" id="KW-0539">Nucleus</keyword>
<feature type="compositionally biased region" description="Low complexity" evidence="8">
    <location>
        <begin position="207"/>
        <end position="219"/>
    </location>
</feature>
<keyword evidence="3" id="KW-0509">mRNA transport</keyword>
<dbReference type="Gene3D" id="6.10.140.1350">
    <property type="match status" value="1"/>
</dbReference>
<protein>
    <recommendedName>
        <fullName evidence="11">Nucleoporin p58/p45</fullName>
    </recommendedName>
</protein>
<feature type="region of interest" description="Disordered" evidence="8">
    <location>
        <begin position="1"/>
        <end position="233"/>
    </location>
</feature>
<name>A0ABR3J3I7_9AGAR</name>
<reference evidence="10" key="1">
    <citation type="submission" date="2024-06" db="EMBL/GenBank/DDBJ databases">
        <title>Multi-omics analyses provide insights into the biosynthesis of the anticancer antibiotic pleurotin in Hohenbuehelia grisea.</title>
        <authorList>
            <person name="Weaver J.A."/>
            <person name="Alberti F."/>
        </authorList>
    </citation>
    <scope>NUCLEOTIDE SEQUENCE [LARGE SCALE GENOMIC DNA]</scope>
    <source>
        <strain evidence="10">T-177</strain>
    </source>
</reference>
<evidence type="ECO:0000313" key="10">
    <source>
        <dbReference type="Proteomes" id="UP001556367"/>
    </source>
</evidence>
<organism evidence="9 10">
    <name type="scientific">Hohenbuehelia grisea</name>
    <dbReference type="NCBI Taxonomy" id="104357"/>
    <lineage>
        <taxon>Eukaryota</taxon>
        <taxon>Fungi</taxon>
        <taxon>Dikarya</taxon>
        <taxon>Basidiomycota</taxon>
        <taxon>Agaricomycotina</taxon>
        <taxon>Agaricomycetes</taxon>
        <taxon>Agaricomycetidae</taxon>
        <taxon>Agaricales</taxon>
        <taxon>Pleurotineae</taxon>
        <taxon>Pleurotaceae</taxon>
        <taxon>Hohenbuehelia</taxon>
    </lineage>
</organism>
<evidence type="ECO:0000256" key="8">
    <source>
        <dbReference type="SAM" id="MobiDB-lite"/>
    </source>
</evidence>
<dbReference type="InterPro" id="IPR025574">
    <property type="entry name" value="Nucleoporin_FG_rpt"/>
</dbReference>
<evidence type="ECO:0000256" key="4">
    <source>
        <dbReference type="ARBA" id="ARBA00022927"/>
    </source>
</evidence>
<dbReference type="PANTHER" id="PTHR13437:SF2">
    <property type="entry name" value="NUCLEOPORIN P58_P45"/>
    <property type="match status" value="1"/>
</dbReference>
<evidence type="ECO:0000313" key="9">
    <source>
        <dbReference type="EMBL" id="KAL0950127.1"/>
    </source>
</evidence>
<keyword evidence="6" id="KW-0906">Nuclear pore complex</keyword>
<evidence type="ECO:0000256" key="7">
    <source>
        <dbReference type="ARBA" id="ARBA00023242"/>
    </source>
</evidence>
<evidence type="ECO:0000256" key="5">
    <source>
        <dbReference type="ARBA" id="ARBA00023010"/>
    </source>
</evidence>